<dbReference type="HOGENOM" id="CLU_1627394_0_0_1"/>
<comment type="caution">
    <text evidence="2">The sequence shown here is derived from an EMBL/GenBank/DDBJ whole genome shotgun (WGS) entry which is preliminary data.</text>
</comment>
<gene>
    <name evidence="2" type="ORF">MPH_04966</name>
</gene>
<name>K2RYJ2_MACPH</name>
<accession>K2RYJ2</accession>
<organism evidence="2 3">
    <name type="scientific">Macrophomina phaseolina (strain MS6)</name>
    <name type="common">Charcoal rot fungus</name>
    <dbReference type="NCBI Taxonomy" id="1126212"/>
    <lineage>
        <taxon>Eukaryota</taxon>
        <taxon>Fungi</taxon>
        <taxon>Dikarya</taxon>
        <taxon>Ascomycota</taxon>
        <taxon>Pezizomycotina</taxon>
        <taxon>Dothideomycetes</taxon>
        <taxon>Dothideomycetes incertae sedis</taxon>
        <taxon>Botryosphaeriales</taxon>
        <taxon>Botryosphaeriaceae</taxon>
        <taxon>Macrophomina</taxon>
    </lineage>
</organism>
<protein>
    <submittedName>
        <fullName evidence="2">Uncharacterized protein</fullName>
    </submittedName>
</protein>
<proteinExistence type="predicted"/>
<dbReference type="Proteomes" id="UP000007129">
    <property type="component" value="Unassembled WGS sequence"/>
</dbReference>
<evidence type="ECO:0000313" key="3">
    <source>
        <dbReference type="Proteomes" id="UP000007129"/>
    </source>
</evidence>
<sequence length="163" mass="18314">MLVRQVDIDMVSQCPRVHGPLSQLPHQRAPTGPRMSSLENEDTGIGEIDCQGCMKGVPRLDVTIAWTRAVLRPDTHPAHLVCTGAKWYDKTPVNERRISEAFSTWHSSFLRSWRIHLPWDHLAVTSHICSSVSERTADPIRWTEEHIAARDMGALGHTCGCVE</sequence>
<evidence type="ECO:0000313" key="2">
    <source>
        <dbReference type="EMBL" id="EKG17787.1"/>
    </source>
</evidence>
<dbReference type="InParanoid" id="K2RYJ2"/>
<dbReference type="VEuPathDB" id="FungiDB:MPH_04966"/>
<dbReference type="AlphaFoldDB" id="K2RYJ2"/>
<evidence type="ECO:0000256" key="1">
    <source>
        <dbReference type="SAM" id="MobiDB-lite"/>
    </source>
</evidence>
<reference evidence="2 3" key="1">
    <citation type="journal article" date="2012" name="BMC Genomics">
        <title>Tools to kill: Genome of one of the most destructive plant pathogenic fungi Macrophomina phaseolina.</title>
        <authorList>
            <person name="Islam M.S."/>
            <person name="Haque M.S."/>
            <person name="Islam M.M."/>
            <person name="Emdad E.M."/>
            <person name="Halim A."/>
            <person name="Hossen Q.M.M."/>
            <person name="Hossain M.Z."/>
            <person name="Ahmed B."/>
            <person name="Rahim S."/>
            <person name="Rahman M.S."/>
            <person name="Alam M.M."/>
            <person name="Hou S."/>
            <person name="Wan X."/>
            <person name="Saito J.A."/>
            <person name="Alam M."/>
        </authorList>
    </citation>
    <scope>NUCLEOTIDE SEQUENCE [LARGE SCALE GENOMIC DNA]</scope>
    <source>
        <strain evidence="2 3">MS6</strain>
    </source>
</reference>
<feature type="region of interest" description="Disordered" evidence="1">
    <location>
        <begin position="19"/>
        <end position="41"/>
    </location>
</feature>
<dbReference type="EMBL" id="AHHD01000224">
    <property type="protein sequence ID" value="EKG17787.1"/>
    <property type="molecule type" value="Genomic_DNA"/>
</dbReference>